<keyword evidence="2" id="KW-0479">Metal-binding</keyword>
<dbReference type="SUPFAM" id="SSF46626">
    <property type="entry name" value="Cytochrome c"/>
    <property type="match status" value="1"/>
</dbReference>
<dbReference type="OrthoDB" id="9757546at2"/>
<dbReference type="GO" id="GO:0046872">
    <property type="term" value="F:metal ion binding"/>
    <property type="evidence" value="ECO:0007669"/>
    <property type="project" value="UniProtKB-KW"/>
</dbReference>
<dbReference type="InterPro" id="IPR036909">
    <property type="entry name" value="Cyt_c-like_dom_sf"/>
</dbReference>
<evidence type="ECO:0000313" key="6">
    <source>
        <dbReference type="EMBL" id="THF60357.1"/>
    </source>
</evidence>
<dbReference type="Proteomes" id="UP000307956">
    <property type="component" value="Unassembled WGS sequence"/>
</dbReference>
<keyword evidence="3" id="KW-0408">Iron</keyword>
<gene>
    <name evidence="6" type="ORF">E6O51_14230</name>
</gene>
<evidence type="ECO:0000259" key="5">
    <source>
        <dbReference type="Pfam" id="PF13442"/>
    </source>
</evidence>
<dbReference type="InterPro" id="IPR009056">
    <property type="entry name" value="Cyt_c-like_dom"/>
</dbReference>
<evidence type="ECO:0000256" key="3">
    <source>
        <dbReference type="ARBA" id="ARBA00023004"/>
    </source>
</evidence>
<comment type="caution">
    <text evidence="6">The sequence shown here is derived from an EMBL/GenBank/DDBJ whole genome shotgun (WGS) entry which is preliminary data.</text>
</comment>
<dbReference type="RefSeq" id="WP_136385658.1">
    <property type="nucleotide sequence ID" value="NZ_SSOD01000011.1"/>
</dbReference>
<name>A0A4S4ALF4_9RHOO</name>
<feature type="signal peptide" evidence="4">
    <location>
        <begin position="1"/>
        <end position="24"/>
    </location>
</feature>
<feature type="chain" id="PRO_5020425688" evidence="4">
    <location>
        <begin position="25"/>
        <end position="115"/>
    </location>
</feature>
<dbReference type="Pfam" id="PF13442">
    <property type="entry name" value="Cytochrome_CBB3"/>
    <property type="match status" value="1"/>
</dbReference>
<keyword evidence="1" id="KW-0349">Heme</keyword>
<evidence type="ECO:0000256" key="1">
    <source>
        <dbReference type="ARBA" id="ARBA00022617"/>
    </source>
</evidence>
<dbReference type="EMBL" id="SSOD01000011">
    <property type="protein sequence ID" value="THF60357.1"/>
    <property type="molecule type" value="Genomic_DNA"/>
</dbReference>
<proteinExistence type="predicted"/>
<sequence length="115" mass="12052">MKTKKQSIALVGILALCTKFGSFAAGANAVSPYPDAKVGAGAEGIYARVCGYCHGANVGPLILGRELHVDFIRTMVRLGIGSMPAFRQSEISDAELGELAQWISKSAPRAGETGR</sequence>
<dbReference type="GO" id="GO:0020037">
    <property type="term" value="F:heme binding"/>
    <property type="evidence" value="ECO:0007669"/>
    <property type="project" value="InterPro"/>
</dbReference>
<keyword evidence="4" id="KW-0732">Signal</keyword>
<dbReference type="GO" id="GO:0009055">
    <property type="term" value="F:electron transfer activity"/>
    <property type="evidence" value="ECO:0007669"/>
    <property type="project" value="InterPro"/>
</dbReference>
<accession>A0A4S4ALF4</accession>
<reference evidence="6 7" key="1">
    <citation type="submission" date="2019-04" db="EMBL/GenBank/DDBJ databases">
        <title>Azoarcus rhizosphaerae sp. nov. isolated from rhizosphere of Ficus religiosa.</title>
        <authorList>
            <person name="Lin S.-Y."/>
            <person name="Hameed A."/>
            <person name="Hsu Y.-H."/>
            <person name="Young C.-C."/>
        </authorList>
    </citation>
    <scope>NUCLEOTIDE SEQUENCE [LARGE SCALE GENOMIC DNA]</scope>
    <source>
        <strain evidence="6 7">CC-YHH848</strain>
    </source>
</reference>
<dbReference type="Gene3D" id="1.10.760.10">
    <property type="entry name" value="Cytochrome c-like domain"/>
    <property type="match status" value="1"/>
</dbReference>
<keyword evidence="7" id="KW-1185">Reference proteome</keyword>
<dbReference type="AlphaFoldDB" id="A0A4S4ALF4"/>
<evidence type="ECO:0000313" key="7">
    <source>
        <dbReference type="Proteomes" id="UP000307956"/>
    </source>
</evidence>
<feature type="domain" description="Cytochrome c" evidence="5">
    <location>
        <begin position="42"/>
        <end position="103"/>
    </location>
</feature>
<evidence type="ECO:0000256" key="4">
    <source>
        <dbReference type="SAM" id="SignalP"/>
    </source>
</evidence>
<protein>
    <submittedName>
        <fullName evidence="6">Cytochrome c</fullName>
    </submittedName>
</protein>
<evidence type="ECO:0000256" key="2">
    <source>
        <dbReference type="ARBA" id="ARBA00022723"/>
    </source>
</evidence>
<organism evidence="6 7">
    <name type="scientific">Pseudothauera rhizosphaerae</name>
    <dbReference type="NCBI Taxonomy" id="2565932"/>
    <lineage>
        <taxon>Bacteria</taxon>
        <taxon>Pseudomonadati</taxon>
        <taxon>Pseudomonadota</taxon>
        <taxon>Betaproteobacteria</taxon>
        <taxon>Rhodocyclales</taxon>
        <taxon>Zoogloeaceae</taxon>
        <taxon>Pseudothauera</taxon>
    </lineage>
</organism>